<proteinExistence type="predicted"/>
<keyword evidence="1" id="KW-0812">Transmembrane</keyword>
<dbReference type="EMBL" id="CP060490">
    <property type="protein sequence ID" value="QNL43891.1"/>
    <property type="molecule type" value="Genomic_DNA"/>
</dbReference>
<reference evidence="2 3" key="1">
    <citation type="submission" date="2020-08" db="EMBL/GenBank/DDBJ databases">
        <authorList>
            <person name="Liu C."/>
            <person name="Sun Q."/>
        </authorList>
    </citation>
    <scope>NUCLEOTIDE SEQUENCE [LARGE SCALE GENOMIC DNA]</scope>
    <source>
        <strain evidence="2 3">NSJ-62</strain>
    </source>
</reference>
<keyword evidence="1" id="KW-1133">Transmembrane helix</keyword>
<dbReference type="RefSeq" id="WP_187332471.1">
    <property type="nucleotide sequence ID" value="NZ_CP060490.1"/>
</dbReference>
<feature type="transmembrane region" description="Helical" evidence="1">
    <location>
        <begin position="109"/>
        <end position="127"/>
    </location>
</feature>
<feature type="transmembrane region" description="Helical" evidence="1">
    <location>
        <begin position="323"/>
        <end position="344"/>
    </location>
</feature>
<feature type="transmembrane region" description="Helical" evidence="1">
    <location>
        <begin position="396"/>
        <end position="417"/>
    </location>
</feature>
<evidence type="ECO:0000256" key="1">
    <source>
        <dbReference type="SAM" id="Phobius"/>
    </source>
</evidence>
<evidence type="ECO:0000313" key="3">
    <source>
        <dbReference type="Proteomes" id="UP000515960"/>
    </source>
</evidence>
<feature type="transmembrane region" description="Helical" evidence="1">
    <location>
        <begin position="6"/>
        <end position="24"/>
    </location>
</feature>
<keyword evidence="3" id="KW-1185">Reference proteome</keyword>
<dbReference type="KEGG" id="ohi:H8790_10585"/>
<feature type="transmembrane region" description="Helical" evidence="1">
    <location>
        <begin position="364"/>
        <end position="384"/>
    </location>
</feature>
<protein>
    <recommendedName>
        <fullName evidence="4">MBOAT family protein</fullName>
    </recommendedName>
</protein>
<gene>
    <name evidence="2" type="ORF">H8790_10585</name>
</gene>
<feature type="transmembrane region" description="Helical" evidence="1">
    <location>
        <begin position="36"/>
        <end position="56"/>
    </location>
</feature>
<sequence>MQLSSLTFLYAFLPLMLLTFHLAPRRWRSAVLAGANALYCAFGGPFALLLLIASILLGWRGCIVLRQNRGTAKGRVLLTCLVAAHLLALLALRYGGFLAEALKAPQPQWSAPLGLSVYTLALIGAEIDVFRGRAEPVGSLLAFAALAGCFPALAGGVVARLPGEEQPRSWETAADGARKAVCGLGKQVILAGLLWEVAARVSGEASVLHAYLYAGAVTLGSYHFLSGWADLSSGLGQLFGLRLPDNFRYPLTAASPLEFQDRWMMSVNGLLRCVLPGEAAVILVGLWLRPGWNGLLWGALWGAALMAEKRFGTLRGPLGRVWVLALCTVGSVALMGDGPLGALGDLGALMGWGGVPLVSAEGLYQLKSAAVLLIAAALGATPVPRRIYQWLSGQKWMALAEPVAAAALLALVTGFLAEGVPPAWFTL</sequence>
<evidence type="ECO:0008006" key="4">
    <source>
        <dbReference type="Google" id="ProtNLM"/>
    </source>
</evidence>
<feature type="transmembrane region" description="Helical" evidence="1">
    <location>
        <begin position="139"/>
        <end position="159"/>
    </location>
</feature>
<name>A0A7G9B2W0_9FIRM</name>
<evidence type="ECO:0000313" key="2">
    <source>
        <dbReference type="EMBL" id="QNL43891.1"/>
    </source>
</evidence>
<dbReference type="Proteomes" id="UP000515960">
    <property type="component" value="Chromosome"/>
</dbReference>
<feature type="transmembrane region" description="Helical" evidence="1">
    <location>
        <begin position="76"/>
        <end position="97"/>
    </location>
</feature>
<organism evidence="2 3">
    <name type="scientific">Oscillibacter hominis</name>
    <dbReference type="NCBI Taxonomy" id="2763056"/>
    <lineage>
        <taxon>Bacteria</taxon>
        <taxon>Bacillati</taxon>
        <taxon>Bacillota</taxon>
        <taxon>Clostridia</taxon>
        <taxon>Eubacteriales</taxon>
        <taxon>Oscillospiraceae</taxon>
        <taxon>Oscillibacter</taxon>
    </lineage>
</organism>
<keyword evidence="1" id="KW-0472">Membrane</keyword>
<accession>A0A7G9B2W0</accession>
<dbReference type="AlphaFoldDB" id="A0A7G9B2W0"/>